<keyword evidence="3" id="KW-1185">Reference proteome</keyword>
<evidence type="ECO:0000256" key="1">
    <source>
        <dbReference type="SAM" id="MobiDB-lite"/>
    </source>
</evidence>
<feature type="compositionally biased region" description="Basic and acidic residues" evidence="1">
    <location>
        <begin position="26"/>
        <end position="38"/>
    </location>
</feature>
<dbReference type="AlphaFoldDB" id="A0A5B1LM87"/>
<dbReference type="EMBL" id="VUJV01000001">
    <property type="protein sequence ID" value="KAA1421198.1"/>
    <property type="molecule type" value="Genomic_DNA"/>
</dbReference>
<dbReference type="Proteomes" id="UP000325003">
    <property type="component" value="Unassembled WGS sequence"/>
</dbReference>
<evidence type="ECO:0000313" key="3">
    <source>
        <dbReference type="Proteomes" id="UP000325003"/>
    </source>
</evidence>
<evidence type="ECO:0000313" key="2">
    <source>
        <dbReference type="EMBL" id="KAA1421198.1"/>
    </source>
</evidence>
<dbReference type="PROSITE" id="PS51318">
    <property type="entry name" value="TAT"/>
    <property type="match status" value="1"/>
</dbReference>
<organism evidence="2 3">
    <name type="scientific">Nocardioides humilatus</name>
    <dbReference type="NCBI Taxonomy" id="2607660"/>
    <lineage>
        <taxon>Bacteria</taxon>
        <taxon>Bacillati</taxon>
        <taxon>Actinomycetota</taxon>
        <taxon>Actinomycetes</taxon>
        <taxon>Propionibacteriales</taxon>
        <taxon>Nocardioidaceae</taxon>
        <taxon>Nocardioides</taxon>
    </lineage>
</organism>
<dbReference type="InterPro" id="IPR006311">
    <property type="entry name" value="TAT_signal"/>
</dbReference>
<reference evidence="2 3" key="2">
    <citation type="submission" date="2019-09" db="EMBL/GenBank/DDBJ databases">
        <authorList>
            <person name="Jin C."/>
        </authorList>
    </citation>
    <scope>NUCLEOTIDE SEQUENCE [LARGE SCALE GENOMIC DNA]</scope>
    <source>
        <strain evidence="2 3">BN130099</strain>
    </source>
</reference>
<proteinExistence type="predicted"/>
<dbReference type="RefSeq" id="WP_149726658.1">
    <property type="nucleotide sequence ID" value="NZ_VUJV01000001.1"/>
</dbReference>
<feature type="region of interest" description="Disordered" evidence="1">
    <location>
        <begin position="26"/>
        <end position="45"/>
    </location>
</feature>
<protein>
    <submittedName>
        <fullName evidence="2">Uncharacterized protein</fullName>
    </submittedName>
</protein>
<gene>
    <name evidence="2" type="ORF">F0U44_02485</name>
</gene>
<sequence>MYEILTEELHRLRDLVGRLEQRIAELEHEPGDRPEVADRGTQAGEDAHGRRGLLRLAGAGLAGAAVAAVARPTAAQAACGPPIYGSCGNVTSSQTWIRGDFPAADGQVLAISTQLYEGTVSMGQETLALHGSHHIDGIKGVGATGVGVEGYGGDIGALGFSEGSYGVHGIRLKTTSTPNHTAAVYGEHRNTDTFGTGVIGSHAGAGWGMWAQTVSGIGIHADGGTGIGVEGFANGPSDTSYGVRGAHDGAGCVAVKGDAVNGVGVVGRGKIQGVQGVGTGTAFTTSGVFGYISNGASAGAGVYGETASTGNIGFGVVGSHLGTGSGVLGYCDGGTGVEGRTSATNPSSYGVVGRASNSAPATNTAGVFGVTTSLNNGGYGVQGSHAGTGIAVYGKSERGAGVRGVTNSATTDGYGLHGIHSGTGTAVYGQTAQGVGVRGFGGTGRGGVFTGAAAQVNLTPGALATHPTNGIKGDLYADSTGRLWFCKVGGGSATWVQLG</sequence>
<name>A0A5B1LM87_9ACTN</name>
<accession>A0A5B1LM87</accession>
<reference evidence="2 3" key="1">
    <citation type="submission" date="2019-09" db="EMBL/GenBank/DDBJ databases">
        <title>Nocardioides panacisoli sp. nov., isolated from the soil of a ginseng field.</title>
        <authorList>
            <person name="Cho C."/>
        </authorList>
    </citation>
    <scope>NUCLEOTIDE SEQUENCE [LARGE SCALE GENOMIC DNA]</scope>
    <source>
        <strain evidence="2 3">BN130099</strain>
    </source>
</reference>
<comment type="caution">
    <text evidence="2">The sequence shown here is derived from an EMBL/GenBank/DDBJ whole genome shotgun (WGS) entry which is preliminary data.</text>
</comment>